<feature type="domain" description="Opine dehydrogenase" evidence="1">
    <location>
        <begin position="17"/>
        <end position="146"/>
    </location>
</feature>
<dbReference type="InterPro" id="IPR051729">
    <property type="entry name" value="Opine/Lysopine_DH"/>
</dbReference>
<organism evidence="2 3">
    <name type="scientific">Stylophora pistillata</name>
    <name type="common">Smooth cauliflower coral</name>
    <dbReference type="NCBI Taxonomy" id="50429"/>
    <lineage>
        <taxon>Eukaryota</taxon>
        <taxon>Metazoa</taxon>
        <taxon>Cnidaria</taxon>
        <taxon>Anthozoa</taxon>
        <taxon>Hexacorallia</taxon>
        <taxon>Scleractinia</taxon>
        <taxon>Astrocoeniina</taxon>
        <taxon>Pocilloporidae</taxon>
        <taxon>Stylophora</taxon>
    </lineage>
</organism>
<dbReference type="EMBL" id="LSMT01000621">
    <property type="protein sequence ID" value="PFX15688.1"/>
    <property type="molecule type" value="Genomic_DNA"/>
</dbReference>
<dbReference type="OrthoDB" id="6058913at2759"/>
<accession>A0A2B4RH28</accession>
<protein>
    <submittedName>
        <fullName evidence="2">Tauropine dehydrogenase</fullName>
    </submittedName>
</protein>
<dbReference type="GO" id="GO:0016491">
    <property type="term" value="F:oxidoreductase activity"/>
    <property type="evidence" value="ECO:0007669"/>
    <property type="project" value="InterPro"/>
</dbReference>
<dbReference type="AlphaFoldDB" id="A0A2B4RH28"/>
<dbReference type="InterPro" id="IPR003421">
    <property type="entry name" value="Opine_DH"/>
</dbReference>
<keyword evidence="3" id="KW-1185">Reference proteome</keyword>
<evidence type="ECO:0000259" key="1">
    <source>
        <dbReference type="Pfam" id="PF02317"/>
    </source>
</evidence>
<dbReference type="Pfam" id="PF02317">
    <property type="entry name" value="Octopine_DH"/>
    <property type="match status" value="1"/>
</dbReference>
<dbReference type="Gene3D" id="1.10.1040.10">
    <property type="entry name" value="N-(1-d-carboxylethyl)-l-norvaline Dehydrogenase, domain 2"/>
    <property type="match status" value="1"/>
</dbReference>
<gene>
    <name evidence="2" type="primary">tadh</name>
    <name evidence="2" type="ORF">AWC38_SpisGene20085</name>
</gene>
<comment type="caution">
    <text evidence="2">The sequence shown here is derived from an EMBL/GenBank/DDBJ whole genome shotgun (WGS) entry which is preliminary data.</text>
</comment>
<dbReference type="SUPFAM" id="SSF48179">
    <property type="entry name" value="6-phosphogluconate dehydrogenase C-terminal domain-like"/>
    <property type="match status" value="1"/>
</dbReference>
<dbReference type="Proteomes" id="UP000225706">
    <property type="component" value="Unassembled WGS sequence"/>
</dbReference>
<sequence>MYGQWKDWDGDTGDEPPLFYRGLTESAATLLSSIAEEIVKIASAVEIKTKEEISKVVHIHLWHLRRHGDDIVDRSTLKTAIQTNAAYQMIQHPVNSDGDGKLRPDFSCRYLTEDVPYGLVVIRGIAKLVGVHTPNIDLLLKWCQQKMGKEYLVNSKVQGKDVASSGGPSEIWADHT</sequence>
<evidence type="ECO:0000313" key="2">
    <source>
        <dbReference type="EMBL" id="PFX15688.1"/>
    </source>
</evidence>
<dbReference type="PANTHER" id="PTHR38015">
    <property type="entry name" value="BLR6086 PROTEIN"/>
    <property type="match status" value="1"/>
</dbReference>
<dbReference type="InterPro" id="IPR008927">
    <property type="entry name" value="6-PGluconate_DH-like_C_sf"/>
</dbReference>
<evidence type="ECO:0000313" key="3">
    <source>
        <dbReference type="Proteomes" id="UP000225706"/>
    </source>
</evidence>
<dbReference type="PANTHER" id="PTHR38015:SF1">
    <property type="entry name" value="OPINE DEHYDROGENASE DOMAIN-CONTAINING PROTEIN"/>
    <property type="match status" value="1"/>
</dbReference>
<name>A0A2B4RH28_STYPI</name>
<proteinExistence type="predicted"/>
<dbReference type="InterPro" id="IPR013328">
    <property type="entry name" value="6PGD_dom2"/>
</dbReference>
<reference evidence="3" key="1">
    <citation type="journal article" date="2017" name="bioRxiv">
        <title>Comparative analysis of the genomes of Stylophora pistillata and Acropora digitifera provides evidence for extensive differences between species of corals.</title>
        <authorList>
            <person name="Voolstra C.R."/>
            <person name="Li Y."/>
            <person name="Liew Y.J."/>
            <person name="Baumgarten S."/>
            <person name="Zoccola D."/>
            <person name="Flot J.-F."/>
            <person name="Tambutte S."/>
            <person name="Allemand D."/>
            <person name="Aranda M."/>
        </authorList>
    </citation>
    <scope>NUCLEOTIDE SEQUENCE [LARGE SCALE GENOMIC DNA]</scope>
</reference>